<dbReference type="CDD" id="cd02440">
    <property type="entry name" value="AdoMet_MTases"/>
    <property type="match status" value="1"/>
</dbReference>
<protein>
    <submittedName>
        <fullName evidence="4">Glycosyltransferase</fullName>
    </submittedName>
</protein>
<comment type="caution">
    <text evidence="4">The sequence shown here is derived from an EMBL/GenBank/DDBJ whole genome shotgun (WGS) entry which is preliminary data.</text>
</comment>
<reference evidence="4" key="1">
    <citation type="submission" date="2020-08" db="EMBL/GenBank/DDBJ databases">
        <title>Novel species isolated from subtropical streams in China.</title>
        <authorList>
            <person name="Lu H."/>
        </authorList>
    </citation>
    <scope>NUCLEOTIDE SEQUENCE</scope>
    <source>
        <strain evidence="4">CY7W</strain>
    </source>
</reference>
<evidence type="ECO:0000259" key="3">
    <source>
        <dbReference type="Pfam" id="PF08241"/>
    </source>
</evidence>
<dbReference type="RefSeq" id="WP_186879844.1">
    <property type="nucleotide sequence ID" value="NZ_JACOGG010000002.1"/>
</dbReference>
<dbReference type="Pfam" id="PF13641">
    <property type="entry name" value="Glyco_tranf_2_3"/>
    <property type="match status" value="1"/>
</dbReference>
<dbReference type="InterPro" id="IPR001173">
    <property type="entry name" value="Glyco_trans_2-like"/>
</dbReference>
<sequence>MENILKFTGERYVPEVNGNIELEHVHRYIQASTLVQGKIVLDIASGEGYGSALLADHAQQVYGVDISSEAIQHASARYHKGNLEYRVGSCAAIPLNDASVDMVVSFETIEHHDQHEEMMLEIRRVLRPGGLLLISSPDKHFYTDLTGIQNEYHVKELYEHEFKALLGKHFTHSRFFGQKLIYGSGIFSESDSTGLISHRREDGVLQAQSGMQGPLYWIALASDASLPEFAASFLEQEVEHSDAYQSIKIALDHRVEDIVLHKNWVAHLEQDIAALNRQLESRLEEHKNEISVQISQNEKLKDNLSLSKKEKDAVLEQISLLTEQINDIQRSLSSLQSERDAALAQVSLLTEQSEELQRSLLSIKTERDAAFAQIVKIRASTAWKLTAPLRWLMQLIKGDVTPLWNGIKFIGSRASNLIPKPIYKLMDESWSKLMNLTAVVPHSSMNQGTIADIVKERCEAMQQPLTICLPPKLKPEQLPRVDISIVTHNNGRWIEAFTNSLLALNYDKKLINLYFVDNASTDDTVKQLHIFSRKLVEQGLTVEILERENKGFGAGHNAGIRAGKAPYCLVTNIDLTFESNALLNIVSSAQADTDSAAAWELRQKPYEHPKYYDPITGSTSWNSHACVLLRRSALERIKGYDETLFMYGEDVELSYRLRRAGYVLRYCPQAVVWHYTYESAGQVKKLQYTGSTFANLYLRLKYGNFWDVMAVPILSLRLLMANEAYPGSRFDVFKNILRLVLLTPKVLLSRSSSKVNFPFRAWDFEMIRDGAFIEQHALPEPPPLVSIITRTYRGRENYLRQAIVSVARQTYPNLEHIIVEDGGQTQEELVTSMRDYVHLPLRYFGLGKCGRSATGNYGLQQANGRWCLFLDDDDLLFADHVEVLMHALTEQPKACAAYSLAWEIMTDSSQIQDGRYKECTYQVPDALRQNYDYQVLRHHNFFPIQSVLFERSLFEQRGGFDEDMEALEDWTLWVRYAHNNEFVYVPKLTSMYRTPVDPEQIKRRSDAFSAAYPVALARNISRTQIFDEQFGVDKSKLNV</sequence>
<keyword evidence="1" id="KW-0175">Coiled coil</keyword>
<dbReference type="PANTHER" id="PTHR43685">
    <property type="entry name" value="GLYCOSYLTRANSFERASE"/>
    <property type="match status" value="1"/>
</dbReference>
<dbReference type="Proteomes" id="UP000612361">
    <property type="component" value="Unassembled WGS sequence"/>
</dbReference>
<dbReference type="PANTHER" id="PTHR43685:SF2">
    <property type="entry name" value="GLYCOSYLTRANSFERASE 2-LIKE DOMAIN-CONTAINING PROTEIN"/>
    <property type="match status" value="1"/>
</dbReference>
<dbReference type="CDD" id="cd04186">
    <property type="entry name" value="GT_2_like_c"/>
    <property type="match status" value="1"/>
</dbReference>
<feature type="domain" description="Glycosyltransferase 2-like" evidence="2">
    <location>
        <begin position="483"/>
        <end position="606"/>
    </location>
</feature>
<dbReference type="Gene3D" id="3.40.50.150">
    <property type="entry name" value="Vaccinia Virus protein VP39"/>
    <property type="match status" value="1"/>
</dbReference>
<gene>
    <name evidence="4" type="ORF">H8K47_02470</name>
</gene>
<dbReference type="SUPFAM" id="SSF53448">
    <property type="entry name" value="Nucleotide-diphospho-sugar transferases"/>
    <property type="match status" value="2"/>
</dbReference>
<dbReference type="InterPro" id="IPR029044">
    <property type="entry name" value="Nucleotide-diphossugar_trans"/>
</dbReference>
<feature type="coiled-coil region" evidence="1">
    <location>
        <begin position="265"/>
        <end position="359"/>
    </location>
</feature>
<feature type="domain" description="Glycosyltransferase 2-like" evidence="2">
    <location>
        <begin position="786"/>
        <end position="915"/>
    </location>
</feature>
<dbReference type="GO" id="GO:0008757">
    <property type="term" value="F:S-adenosylmethionine-dependent methyltransferase activity"/>
    <property type="evidence" value="ECO:0007669"/>
    <property type="project" value="InterPro"/>
</dbReference>
<dbReference type="Pfam" id="PF00535">
    <property type="entry name" value="Glycos_transf_2"/>
    <property type="match status" value="2"/>
</dbReference>
<dbReference type="Gene3D" id="3.90.550.10">
    <property type="entry name" value="Spore Coat Polysaccharide Biosynthesis Protein SpsA, Chain A"/>
    <property type="match status" value="2"/>
</dbReference>
<keyword evidence="5" id="KW-1185">Reference proteome</keyword>
<evidence type="ECO:0000313" key="5">
    <source>
        <dbReference type="Proteomes" id="UP000612361"/>
    </source>
</evidence>
<dbReference type="EMBL" id="JACOGG010000002">
    <property type="protein sequence ID" value="MBC3934216.1"/>
    <property type="molecule type" value="Genomic_DNA"/>
</dbReference>
<dbReference type="AlphaFoldDB" id="A0A923HYB7"/>
<dbReference type="SUPFAM" id="SSF53335">
    <property type="entry name" value="S-adenosyl-L-methionine-dependent methyltransferases"/>
    <property type="match status" value="1"/>
</dbReference>
<dbReference type="InterPro" id="IPR050834">
    <property type="entry name" value="Glycosyltransf_2"/>
</dbReference>
<proteinExistence type="predicted"/>
<organism evidence="4 5">
    <name type="scientific">Undibacterium rugosum</name>
    <dbReference type="NCBI Taxonomy" id="2762291"/>
    <lineage>
        <taxon>Bacteria</taxon>
        <taxon>Pseudomonadati</taxon>
        <taxon>Pseudomonadota</taxon>
        <taxon>Betaproteobacteria</taxon>
        <taxon>Burkholderiales</taxon>
        <taxon>Oxalobacteraceae</taxon>
        <taxon>Undibacterium</taxon>
    </lineage>
</organism>
<feature type="domain" description="Methyltransferase type 11" evidence="3">
    <location>
        <begin position="41"/>
        <end position="134"/>
    </location>
</feature>
<accession>A0A923HYB7</accession>
<name>A0A923HYB7_9BURK</name>
<dbReference type="InterPro" id="IPR029063">
    <property type="entry name" value="SAM-dependent_MTases_sf"/>
</dbReference>
<evidence type="ECO:0000313" key="4">
    <source>
        <dbReference type="EMBL" id="MBC3934216.1"/>
    </source>
</evidence>
<dbReference type="InterPro" id="IPR013216">
    <property type="entry name" value="Methyltransf_11"/>
</dbReference>
<evidence type="ECO:0000259" key="2">
    <source>
        <dbReference type="Pfam" id="PF00535"/>
    </source>
</evidence>
<dbReference type="Pfam" id="PF08241">
    <property type="entry name" value="Methyltransf_11"/>
    <property type="match status" value="1"/>
</dbReference>
<evidence type="ECO:0000256" key="1">
    <source>
        <dbReference type="SAM" id="Coils"/>
    </source>
</evidence>